<dbReference type="Proteomes" id="UP001175271">
    <property type="component" value="Unassembled WGS sequence"/>
</dbReference>
<evidence type="ECO:0000313" key="1">
    <source>
        <dbReference type="EMBL" id="KAK0427910.1"/>
    </source>
</evidence>
<protein>
    <submittedName>
        <fullName evidence="1">Uncharacterized protein</fullName>
    </submittedName>
</protein>
<organism evidence="1 2">
    <name type="scientific">Steinernema hermaphroditum</name>
    <dbReference type="NCBI Taxonomy" id="289476"/>
    <lineage>
        <taxon>Eukaryota</taxon>
        <taxon>Metazoa</taxon>
        <taxon>Ecdysozoa</taxon>
        <taxon>Nematoda</taxon>
        <taxon>Chromadorea</taxon>
        <taxon>Rhabditida</taxon>
        <taxon>Tylenchina</taxon>
        <taxon>Panagrolaimomorpha</taxon>
        <taxon>Strongyloidoidea</taxon>
        <taxon>Steinernematidae</taxon>
        <taxon>Steinernema</taxon>
    </lineage>
</organism>
<reference evidence="1" key="1">
    <citation type="submission" date="2023-06" db="EMBL/GenBank/DDBJ databases">
        <title>Genomic analysis of the entomopathogenic nematode Steinernema hermaphroditum.</title>
        <authorList>
            <person name="Schwarz E.M."/>
            <person name="Heppert J.K."/>
            <person name="Baniya A."/>
            <person name="Schwartz H.T."/>
            <person name="Tan C.-H."/>
            <person name="Antoshechkin I."/>
            <person name="Sternberg P.W."/>
            <person name="Goodrich-Blair H."/>
            <person name="Dillman A.R."/>
        </authorList>
    </citation>
    <scope>NUCLEOTIDE SEQUENCE</scope>
    <source>
        <strain evidence="1">PS9179</strain>
        <tissue evidence="1">Whole animal</tissue>
    </source>
</reference>
<gene>
    <name evidence="1" type="ORF">QR680_010484</name>
</gene>
<name>A0AA39MBW2_9BILA</name>
<sequence length="129" mass="14545">MPAKAFEINLQNNIITPIQSVPNGPILALGFDDQLYCDCENCSRSRTKRPLKTAQKMVSYSTPIKVPHCVAALLRTTTDLKKGSKKIKTLWDVLQWITFSLNTCQTRNANGSIVDELENWRHMEKPPSA</sequence>
<proteinExistence type="predicted"/>
<accession>A0AA39MBW2</accession>
<comment type="caution">
    <text evidence="1">The sequence shown here is derived from an EMBL/GenBank/DDBJ whole genome shotgun (WGS) entry which is preliminary data.</text>
</comment>
<evidence type="ECO:0000313" key="2">
    <source>
        <dbReference type="Proteomes" id="UP001175271"/>
    </source>
</evidence>
<keyword evidence="2" id="KW-1185">Reference proteome</keyword>
<dbReference type="EMBL" id="JAUCMV010000001">
    <property type="protein sequence ID" value="KAK0427910.1"/>
    <property type="molecule type" value="Genomic_DNA"/>
</dbReference>
<dbReference type="AlphaFoldDB" id="A0AA39MBW2"/>